<gene>
    <name evidence="13" type="primary">AAKG2</name>
</gene>
<keyword evidence="5" id="KW-0067">ATP-binding</keyword>
<comment type="similarity">
    <text evidence="1">Belongs to the 5'-AMP-activated protein kinase gamma subunit family.</text>
</comment>
<feature type="region of interest" description="Disordered" evidence="11">
    <location>
        <begin position="1"/>
        <end position="37"/>
    </location>
</feature>
<dbReference type="EMBL" id="GAMC01019513">
    <property type="protein sequence ID" value="JAB87042.1"/>
    <property type="molecule type" value="mRNA"/>
</dbReference>
<evidence type="ECO:0000259" key="12">
    <source>
        <dbReference type="PROSITE" id="PS51371"/>
    </source>
</evidence>
<dbReference type="InterPro" id="IPR050511">
    <property type="entry name" value="AMPK_gamma/SDS23_families"/>
</dbReference>
<comment type="subunit">
    <text evidence="9">AMPK is a heterotrimer of an alpha catalytic subunit (PRKAA1 or PRKAA2), a beta (PRKAB1 or PRKAB2) and a gamma non-catalytic subunits (PRKAG1, PRKAG2 or PRKAG3). Interacts with FNIP1 and FNIP2.</text>
</comment>
<dbReference type="OrthoDB" id="449052at2759"/>
<accession>W8AM80</accession>
<dbReference type="FunFam" id="3.10.580.10:FF:000004">
    <property type="entry name" value="Protein kinase AMP-activated non-catalytic subunit gamma 2"/>
    <property type="match status" value="1"/>
</dbReference>
<evidence type="ECO:0000256" key="3">
    <source>
        <dbReference type="ARBA" id="ARBA00022737"/>
    </source>
</evidence>
<feature type="domain" description="CBS" evidence="12">
    <location>
        <begin position="303"/>
        <end position="363"/>
    </location>
</feature>
<dbReference type="Pfam" id="PF00571">
    <property type="entry name" value="CBS"/>
    <property type="match status" value="3"/>
</dbReference>
<keyword evidence="4" id="KW-0547">Nucleotide-binding</keyword>
<feature type="region of interest" description="Disordered" evidence="11">
    <location>
        <begin position="513"/>
        <end position="557"/>
    </location>
</feature>
<proteinExistence type="evidence at transcript level"/>
<evidence type="ECO:0000256" key="2">
    <source>
        <dbReference type="ARBA" id="ARBA00022553"/>
    </source>
</evidence>
<evidence type="ECO:0000256" key="8">
    <source>
        <dbReference type="ARBA" id="ARBA00023180"/>
    </source>
</evidence>
<dbReference type="SMART" id="SM00116">
    <property type="entry name" value="CBS"/>
    <property type="match status" value="4"/>
</dbReference>
<dbReference type="PANTHER" id="PTHR13780">
    <property type="entry name" value="AMP-ACTIVATED PROTEIN KINASE, GAMMA REGULATORY SUBUNIT"/>
    <property type="match status" value="1"/>
</dbReference>
<dbReference type="GO" id="GO:0005737">
    <property type="term" value="C:cytoplasm"/>
    <property type="evidence" value="ECO:0007669"/>
    <property type="project" value="TreeGrafter"/>
</dbReference>
<feature type="compositionally biased region" description="Polar residues" evidence="11">
    <location>
        <begin position="515"/>
        <end position="526"/>
    </location>
</feature>
<evidence type="ECO:0000256" key="9">
    <source>
        <dbReference type="ARBA" id="ARBA00025878"/>
    </source>
</evidence>
<feature type="domain" description="CBS" evidence="12">
    <location>
        <begin position="374"/>
        <end position="434"/>
    </location>
</feature>
<evidence type="ECO:0000256" key="11">
    <source>
        <dbReference type="SAM" id="MobiDB-lite"/>
    </source>
</evidence>
<evidence type="ECO:0000256" key="10">
    <source>
        <dbReference type="PROSITE-ProRule" id="PRU00703"/>
    </source>
</evidence>
<keyword evidence="3" id="KW-0677">Repeat</keyword>
<evidence type="ECO:0000256" key="1">
    <source>
        <dbReference type="ARBA" id="ARBA00006750"/>
    </source>
</evidence>
<dbReference type="InterPro" id="IPR000644">
    <property type="entry name" value="CBS_dom"/>
</dbReference>
<keyword evidence="13" id="KW-0808">Transferase</keyword>
<keyword evidence="13" id="KW-0418">Kinase</keyword>
<dbReference type="GO" id="GO:0006629">
    <property type="term" value="P:lipid metabolic process"/>
    <property type="evidence" value="ECO:0007669"/>
    <property type="project" value="UniProtKB-KW"/>
</dbReference>
<keyword evidence="2" id="KW-0597">Phosphoprotein</keyword>
<dbReference type="GO" id="GO:0019901">
    <property type="term" value="F:protein kinase binding"/>
    <property type="evidence" value="ECO:0007669"/>
    <property type="project" value="TreeGrafter"/>
</dbReference>
<feature type="compositionally biased region" description="Low complexity" evidence="11">
    <location>
        <begin position="480"/>
        <end position="494"/>
    </location>
</feature>
<keyword evidence="6" id="KW-0443">Lipid metabolism</keyword>
<dbReference type="SUPFAM" id="SSF54631">
    <property type="entry name" value="CBS-domain pair"/>
    <property type="match status" value="2"/>
</dbReference>
<evidence type="ECO:0000256" key="5">
    <source>
        <dbReference type="ARBA" id="ARBA00022840"/>
    </source>
</evidence>
<organism evidence="13">
    <name type="scientific">Ceratitis capitata</name>
    <name type="common">Mediterranean fruit fly</name>
    <name type="synonym">Tephritis capitata</name>
    <dbReference type="NCBI Taxonomy" id="7213"/>
    <lineage>
        <taxon>Eukaryota</taxon>
        <taxon>Metazoa</taxon>
        <taxon>Ecdysozoa</taxon>
        <taxon>Arthropoda</taxon>
        <taxon>Hexapoda</taxon>
        <taxon>Insecta</taxon>
        <taxon>Pterygota</taxon>
        <taxon>Neoptera</taxon>
        <taxon>Endopterygota</taxon>
        <taxon>Diptera</taxon>
        <taxon>Brachycera</taxon>
        <taxon>Muscomorpha</taxon>
        <taxon>Tephritoidea</taxon>
        <taxon>Tephritidae</taxon>
        <taxon>Ceratitis</taxon>
        <taxon>Ceratitis</taxon>
    </lineage>
</organism>
<dbReference type="CDD" id="cd04618">
    <property type="entry name" value="CBS_euAMPK_gamma-like_repeat1"/>
    <property type="match status" value="1"/>
</dbReference>
<dbReference type="GO" id="GO:0005524">
    <property type="term" value="F:ATP binding"/>
    <property type="evidence" value="ECO:0007669"/>
    <property type="project" value="UniProtKB-KW"/>
</dbReference>
<dbReference type="GO" id="GO:0016301">
    <property type="term" value="F:kinase activity"/>
    <property type="evidence" value="ECO:0007669"/>
    <property type="project" value="UniProtKB-KW"/>
</dbReference>
<dbReference type="CDD" id="cd04641">
    <property type="entry name" value="CBS_euAMPK_gamma-like_repeat2"/>
    <property type="match status" value="1"/>
</dbReference>
<feature type="domain" description="CBS" evidence="12">
    <location>
        <begin position="149"/>
        <end position="211"/>
    </location>
</feature>
<protein>
    <submittedName>
        <fullName evidence="13">5'-AMP-activated protein kinase subunit gamma-2</fullName>
    </submittedName>
</protein>
<feature type="compositionally biased region" description="Acidic residues" evidence="11">
    <location>
        <begin position="536"/>
        <end position="556"/>
    </location>
</feature>
<dbReference type="FunFam" id="3.10.580.10:FF:000003">
    <property type="entry name" value="Protein kinase AMP-activated non-catalytic subunit gamma 1"/>
    <property type="match status" value="1"/>
</dbReference>
<dbReference type="InterPro" id="IPR046342">
    <property type="entry name" value="CBS_dom_sf"/>
</dbReference>
<evidence type="ECO:0000256" key="4">
    <source>
        <dbReference type="ARBA" id="ARBA00022741"/>
    </source>
</evidence>
<reference evidence="13" key="1">
    <citation type="submission" date="2013-07" db="EMBL/GenBank/DDBJ databases">
        <authorList>
            <person name="Geib S."/>
        </authorList>
    </citation>
    <scope>NUCLEOTIDE SEQUENCE</scope>
</reference>
<dbReference type="Gene3D" id="3.10.580.10">
    <property type="entry name" value="CBS-domain"/>
    <property type="match status" value="2"/>
</dbReference>
<dbReference type="PANTHER" id="PTHR13780:SF35">
    <property type="entry name" value="LD22662P"/>
    <property type="match status" value="1"/>
</dbReference>
<sequence length="605" mass="67365">MSAVKRWISRYANSSSSSTASPAPPPQTKAARGRSQSLDVQALERSGVRLLLQNRAAAHQQQLAVQSAHMRRASADLEKRRASLGAASRGLRGDGTLDPHHAAILFRDSRGLPVADPFLEKVNLSDFEEDDSQIFVKFFRFHKCYDLIPTSAKLVVFDTQLLVKKAFYALVYNGVRAAPLWDSQKQQFVGMLTITDFIKILQMYYKSPNASMEQLEEHKLDTWRSVLHNQVMPLVSISPDASLYDAIKILIHNRIHRLPVIDPATGNVLYILTHKRILRFLFLYINELPKPSYMQKTLRDLRIGTYDNIETADENTSIIMALKKFVERRVSALPLVDSEGRLVDIYAKFDVINLAAEKTYNDLDVSLRKANEHRNEWFEGVHNCRLDETLYTIMERIVRAEVHRLVVVDENQKVIGIISLSDILLYLVLRPSGEGLGNADNSLRASDPILKRKSSDDEDADTKSSGSRSIIEDIPEEEPAAVVTTTVLPPTGEESAIIVTNSDKFKRELCEEVDASTQQQKQNGDSNAAEVSFAAEAEEDPVEEDAEPLSDNDDDVVTGQYVDLKKTLGATTDDDTELETAASAASALGGGVPTRTAHEMALVSE</sequence>
<feature type="domain" description="CBS" evidence="12">
    <location>
        <begin position="228"/>
        <end position="288"/>
    </location>
</feature>
<feature type="region of interest" description="Disordered" evidence="11">
    <location>
        <begin position="437"/>
        <end position="495"/>
    </location>
</feature>
<dbReference type="AlphaFoldDB" id="W8AM80"/>
<evidence type="ECO:0000256" key="6">
    <source>
        <dbReference type="ARBA" id="ARBA00023098"/>
    </source>
</evidence>
<name>W8AM80_CERCA</name>
<dbReference type="PROSITE" id="PS51371">
    <property type="entry name" value="CBS"/>
    <property type="match status" value="4"/>
</dbReference>
<dbReference type="GO" id="GO:0005634">
    <property type="term" value="C:nucleus"/>
    <property type="evidence" value="ECO:0007669"/>
    <property type="project" value="TreeGrafter"/>
</dbReference>
<dbReference type="GO" id="GO:0016208">
    <property type="term" value="F:AMP binding"/>
    <property type="evidence" value="ECO:0007669"/>
    <property type="project" value="TreeGrafter"/>
</dbReference>
<keyword evidence="8" id="KW-0325">Glycoprotein</keyword>
<keyword evidence="7 10" id="KW-0129">CBS domain</keyword>
<evidence type="ECO:0000256" key="7">
    <source>
        <dbReference type="ARBA" id="ARBA00023122"/>
    </source>
</evidence>
<reference evidence="13" key="2">
    <citation type="journal article" date="2014" name="BMC Genomics">
        <title>A genomic perspective to assessing quality of mass-reared SIT flies used in Mediterranean fruit fly (Ceratitis capitata) eradication in California.</title>
        <authorList>
            <person name="Calla B."/>
            <person name="Hall B."/>
            <person name="Hou S."/>
            <person name="Geib S.M."/>
        </authorList>
    </citation>
    <scope>NUCLEOTIDE SEQUENCE</scope>
</reference>
<dbReference type="GO" id="GO:0031588">
    <property type="term" value="C:nucleotide-activated protein kinase complex"/>
    <property type="evidence" value="ECO:0007669"/>
    <property type="project" value="TreeGrafter"/>
</dbReference>
<dbReference type="GO" id="GO:0019887">
    <property type="term" value="F:protein kinase regulator activity"/>
    <property type="evidence" value="ECO:0007669"/>
    <property type="project" value="TreeGrafter"/>
</dbReference>
<evidence type="ECO:0000313" key="13">
    <source>
        <dbReference type="EMBL" id="JAB87042.1"/>
    </source>
</evidence>